<gene>
    <name evidence="2" type="ORF">SAMN04488494_1273</name>
</gene>
<evidence type="ECO:0000313" key="2">
    <source>
        <dbReference type="EMBL" id="SHM07959.1"/>
    </source>
</evidence>
<name>A0A1M7FWD3_XYLRU</name>
<accession>A0A1M7FWD3</accession>
<sequence length="91" mass="10456">MIRLGLDPKTPNDIGGSRPTTGGLFFIRLAEIFDVAFGNHFDIMLMMFVINYVEKFFLCILFGGMKIMFIFANGIIFCDPYDTRRKVEFTV</sequence>
<evidence type="ECO:0000313" key="3">
    <source>
        <dbReference type="Proteomes" id="UP000184280"/>
    </source>
</evidence>
<protein>
    <submittedName>
        <fullName evidence="2">Uncharacterized protein</fullName>
    </submittedName>
</protein>
<dbReference type="Proteomes" id="UP000184280">
    <property type="component" value="Unassembled WGS sequence"/>
</dbReference>
<keyword evidence="1" id="KW-0812">Transmembrane</keyword>
<feature type="transmembrane region" description="Helical" evidence="1">
    <location>
        <begin position="56"/>
        <end position="77"/>
    </location>
</feature>
<evidence type="ECO:0000256" key="1">
    <source>
        <dbReference type="SAM" id="Phobius"/>
    </source>
</evidence>
<keyword evidence="1" id="KW-1133">Transmembrane helix</keyword>
<dbReference type="AlphaFoldDB" id="A0A1M7FWD3"/>
<dbReference type="EMBL" id="FRCJ01000002">
    <property type="protein sequence ID" value="SHM07959.1"/>
    <property type="molecule type" value="Genomic_DNA"/>
</dbReference>
<proteinExistence type="predicted"/>
<reference evidence="2 3" key="1">
    <citation type="submission" date="2016-11" db="EMBL/GenBank/DDBJ databases">
        <authorList>
            <person name="Jaros S."/>
            <person name="Januszkiewicz K."/>
            <person name="Wedrychowicz H."/>
        </authorList>
    </citation>
    <scope>NUCLEOTIDE SEQUENCE [LARGE SCALE GENOMIC DNA]</scope>
    <source>
        <strain evidence="2 3">BPI-34</strain>
    </source>
</reference>
<organism evidence="2 3">
    <name type="scientific">Xylanibacter ruminicola</name>
    <name type="common">Prevotella ruminicola</name>
    <dbReference type="NCBI Taxonomy" id="839"/>
    <lineage>
        <taxon>Bacteria</taxon>
        <taxon>Pseudomonadati</taxon>
        <taxon>Bacteroidota</taxon>
        <taxon>Bacteroidia</taxon>
        <taxon>Bacteroidales</taxon>
        <taxon>Prevotellaceae</taxon>
        <taxon>Xylanibacter</taxon>
    </lineage>
</organism>
<keyword evidence="1" id="KW-0472">Membrane</keyword>